<dbReference type="AlphaFoldDB" id="A0A1S8CSQ1"/>
<feature type="transmembrane region" description="Helical" evidence="1">
    <location>
        <begin position="71"/>
        <end position="89"/>
    </location>
</feature>
<dbReference type="STRING" id="1907941.BKE30_14775"/>
<dbReference type="OrthoDB" id="8479979at2"/>
<evidence type="ECO:0000313" key="4">
    <source>
        <dbReference type="Proteomes" id="UP000192132"/>
    </source>
</evidence>
<dbReference type="SUPFAM" id="SSF55166">
    <property type="entry name" value="Hedgehog/DD-peptidase"/>
    <property type="match status" value="1"/>
</dbReference>
<evidence type="ECO:0000256" key="1">
    <source>
        <dbReference type="SAM" id="Phobius"/>
    </source>
</evidence>
<accession>A0A1S8CSQ1</accession>
<evidence type="ECO:0000259" key="2">
    <source>
        <dbReference type="Pfam" id="PF13539"/>
    </source>
</evidence>
<dbReference type="GO" id="GO:0008233">
    <property type="term" value="F:peptidase activity"/>
    <property type="evidence" value="ECO:0007669"/>
    <property type="project" value="InterPro"/>
</dbReference>
<dbReference type="Proteomes" id="UP000192132">
    <property type="component" value="Unassembled WGS sequence"/>
</dbReference>
<dbReference type="CDD" id="cd14845">
    <property type="entry name" value="L-Ala-D-Glu_peptidase_like"/>
    <property type="match status" value="1"/>
</dbReference>
<sequence length="311" mass="34964">MIWLALFYFVLISVVSALVFSGQWRNSLWHGIKSIIPQSRQYLKNYYGRRENLSLAPRANTIGNGWDQQQILVVLAGIFLLGSPVLWMATRDTAIPVMSDESADSVDPQIYALLEGEMLVPPPEVDAELIVAAEAIAIQAEQIAQQSSSIDIPVAAVHTTDLRFADRKWDRINPRYAQRLLLVFKIMKERYGYEMVLLEGYRSPQRQNMLAGKGAHVTKATGYRSYHQFGLAGDVAFLRNGKVVITEKDPWARQGYRYYGEVAESVGLTWGGRWKMMDLGHTEFRIKGILGNAAMAEKLIAESNQPLSALQ</sequence>
<name>A0A1S8CSQ1_9GAMM</name>
<comment type="caution">
    <text evidence="3">The sequence shown here is derived from an EMBL/GenBank/DDBJ whole genome shotgun (WGS) entry which is preliminary data.</text>
</comment>
<dbReference type="InterPro" id="IPR039561">
    <property type="entry name" value="Peptidase_M15C"/>
</dbReference>
<dbReference type="Pfam" id="PF13539">
    <property type="entry name" value="Peptidase_M15_4"/>
    <property type="match status" value="1"/>
</dbReference>
<evidence type="ECO:0000313" key="3">
    <source>
        <dbReference type="EMBL" id="ONG37316.1"/>
    </source>
</evidence>
<dbReference type="RefSeq" id="WP_076879358.1">
    <property type="nucleotide sequence ID" value="NZ_MLCN01000056.1"/>
</dbReference>
<keyword evidence="1" id="KW-0472">Membrane</keyword>
<feature type="domain" description="Peptidase M15C" evidence="2">
    <location>
        <begin position="220"/>
        <end position="283"/>
    </location>
</feature>
<organism evidence="3 4">
    <name type="scientific">Alkanindiges hydrocarboniclasticus</name>
    <dbReference type="NCBI Taxonomy" id="1907941"/>
    <lineage>
        <taxon>Bacteria</taxon>
        <taxon>Pseudomonadati</taxon>
        <taxon>Pseudomonadota</taxon>
        <taxon>Gammaproteobacteria</taxon>
        <taxon>Moraxellales</taxon>
        <taxon>Moraxellaceae</taxon>
        <taxon>Alkanindiges</taxon>
    </lineage>
</organism>
<protein>
    <recommendedName>
        <fullName evidence="2">Peptidase M15C domain-containing protein</fullName>
    </recommendedName>
</protein>
<gene>
    <name evidence="3" type="ORF">BKE30_14775</name>
</gene>
<keyword evidence="1" id="KW-0812">Transmembrane</keyword>
<reference evidence="3 4" key="1">
    <citation type="submission" date="2016-10" db="EMBL/GenBank/DDBJ databases">
        <title>Draft Genome sequence of Alkanindiges sp. strain H1.</title>
        <authorList>
            <person name="Subhash Y."/>
            <person name="Lee S."/>
        </authorList>
    </citation>
    <scope>NUCLEOTIDE SEQUENCE [LARGE SCALE GENOMIC DNA]</scope>
    <source>
        <strain evidence="3 4">H1</strain>
    </source>
</reference>
<keyword evidence="1" id="KW-1133">Transmembrane helix</keyword>
<dbReference type="Gene3D" id="3.30.1380.10">
    <property type="match status" value="1"/>
</dbReference>
<dbReference type="EMBL" id="MLCN01000056">
    <property type="protein sequence ID" value="ONG37316.1"/>
    <property type="molecule type" value="Genomic_DNA"/>
</dbReference>
<dbReference type="InterPro" id="IPR009045">
    <property type="entry name" value="Zn_M74/Hedgehog-like"/>
</dbReference>
<proteinExistence type="predicted"/>
<keyword evidence="4" id="KW-1185">Reference proteome</keyword>